<dbReference type="EMBL" id="UINC01053189">
    <property type="protein sequence ID" value="SVB69409.1"/>
    <property type="molecule type" value="Genomic_DNA"/>
</dbReference>
<gene>
    <name evidence="4" type="ORF">METZ01_LOCUS222263</name>
</gene>
<dbReference type="AlphaFoldDB" id="A0A382G3F3"/>
<evidence type="ECO:0000313" key="4">
    <source>
        <dbReference type="EMBL" id="SVB69409.1"/>
    </source>
</evidence>
<dbReference type="GO" id="GO:0047617">
    <property type="term" value="F:fatty acyl-CoA hydrolase activity"/>
    <property type="evidence" value="ECO:0007669"/>
    <property type="project" value="InterPro"/>
</dbReference>
<dbReference type="PANTHER" id="PTHR21660:SF1">
    <property type="entry name" value="ACYL-COENZYME A THIOESTERASE 13"/>
    <property type="match status" value="1"/>
</dbReference>
<dbReference type="InterPro" id="IPR006683">
    <property type="entry name" value="Thioestr_dom"/>
</dbReference>
<dbReference type="InterPro" id="IPR003736">
    <property type="entry name" value="PAAI_dom"/>
</dbReference>
<proteinExistence type="inferred from homology"/>
<dbReference type="Gene3D" id="3.10.129.10">
    <property type="entry name" value="Hotdog Thioesterase"/>
    <property type="match status" value="1"/>
</dbReference>
<dbReference type="SUPFAM" id="SSF54637">
    <property type="entry name" value="Thioesterase/thiol ester dehydrase-isomerase"/>
    <property type="match status" value="1"/>
</dbReference>
<evidence type="ECO:0000256" key="1">
    <source>
        <dbReference type="ARBA" id="ARBA00008324"/>
    </source>
</evidence>
<accession>A0A382G3F3</accession>
<reference evidence="4" key="1">
    <citation type="submission" date="2018-05" db="EMBL/GenBank/DDBJ databases">
        <authorList>
            <person name="Lanie J.A."/>
            <person name="Ng W.-L."/>
            <person name="Kazmierczak K.M."/>
            <person name="Andrzejewski T.M."/>
            <person name="Davidsen T.M."/>
            <person name="Wayne K.J."/>
            <person name="Tettelin H."/>
            <person name="Glass J.I."/>
            <person name="Rusch D."/>
            <person name="Podicherti R."/>
            <person name="Tsui H.-C.T."/>
            <person name="Winkler M.E."/>
        </authorList>
    </citation>
    <scope>NUCLEOTIDE SEQUENCE</scope>
</reference>
<feature type="domain" description="Thioesterase" evidence="3">
    <location>
        <begin position="42"/>
        <end position="116"/>
    </location>
</feature>
<evidence type="ECO:0000259" key="3">
    <source>
        <dbReference type="Pfam" id="PF03061"/>
    </source>
</evidence>
<sequence length="131" mass="13841">MSDQASGNGFPLKDYLGFDLVEEEPGRVVATMEVTERHLSPNGTVHGGVLFTLVDTAMGKATMGVVADGRICASIELSARYLRPVGTGGLVAEVTVLRAGRRVVHLEGRVRCDGDDRPVAVMTGSFAVIDP</sequence>
<dbReference type="CDD" id="cd03443">
    <property type="entry name" value="PaaI_thioesterase"/>
    <property type="match status" value="1"/>
</dbReference>
<organism evidence="4">
    <name type="scientific">marine metagenome</name>
    <dbReference type="NCBI Taxonomy" id="408172"/>
    <lineage>
        <taxon>unclassified sequences</taxon>
        <taxon>metagenomes</taxon>
        <taxon>ecological metagenomes</taxon>
    </lineage>
</organism>
<dbReference type="InterPro" id="IPR029069">
    <property type="entry name" value="HotDog_dom_sf"/>
</dbReference>
<dbReference type="Pfam" id="PF03061">
    <property type="entry name" value="4HBT"/>
    <property type="match status" value="1"/>
</dbReference>
<protein>
    <recommendedName>
        <fullName evidence="3">Thioesterase domain-containing protein</fullName>
    </recommendedName>
</protein>
<dbReference type="PANTHER" id="PTHR21660">
    <property type="entry name" value="THIOESTERASE SUPERFAMILY MEMBER-RELATED"/>
    <property type="match status" value="1"/>
</dbReference>
<dbReference type="InterPro" id="IPR039298">
    <property type="entry name" value="ACOT13"/>
</dbReference>
<name>A0A382G3F3_9ZZZZ</name>
<keyword evidence="2" id="KW-0378">Hydrolase</keyword>
<comment type="similarity">
    <text evidence="1">Belongs to the thioesterase PaaI family.</text>
</comment>
<dbReference type="NCBIfam" id="TIGR00369">
    <property type="entry name" value="unchar_dom_1"/>
    <property type="match status" value="1"/>
</dbReference>
<evidence type="ECO:0000256" key="2">
    <source>
        <dbReference type="ARBA" id="ARBA00022801"/>
    </source>
</evidence>